<dbReference type="RefSeq" id="WP_263514954.1">
    <property type="nucleotide sequence ID" value="NZ_CP099556.1"/>
</dbReference>
<evidence type="ECO:0000259" key="2">
    <source>
        <dbReference type="PROSITE" id="PS51208"/>
    </source>
</evidence>
<dbReference type="InterPro" id="IPR036709">
    <property type="entry name" value="Autotransporte_beta_dom_sf"/>
</dbReference>
<dbReference type="Pfam" id="PF03797">
    <property type="entry name" value="Autotransporter"/>
    <property type="match status" value="1"/>
</dbReference>
<keyword evidence="1" id="KW-0732">Signal</keyword>
<feature type="signal peptide" evidence="1">
    <location>
        <begin position="1"/>
        <end position="38"/>
    </location>
</feature>
<sequence length="682" mass="73278">MKNNIESKNRFKILKGGKVSLVLSSLLISSSLVSVANASPCEVSIATQKTTTQNLCRMQLNGDELLIRNTGSIITTNSPAITALNSVEYNTIFNEGTIRASKSDTTGGALNTILVELQDSTHKLNLTNKGTIEAKIDEKLHSFAFALKLTNPGGGTINVYNESSGVIRGNVNVQGTLINQGVVELPYNAANSAIANIKKFDNYSDGILRVGFDTDGTKDNTSYSKLLSDTAIFYDNSAIDVNVLDSSTNVGNLVAGTRFEDVVKATNNLKIDGKLKITDNSSLIDFKYVTSDGWINEQAGAIHLEVVKNDKTILSETTSGGGNQNSKNAAIALQGVYDNNPEVANAFNTLSSDTQIARAVESTTPAATNASIGAGSQISNGISTIVSQRQNANISGSGGLNSGDGMFSENNFWIKPFASFGKQGDKNNINGFDLKTYGLGLGFDTEYKDNQSVGLALFYTNGKVDTNSVNQTADLDVFTGLVYGNVPIIDDKTNLLYQAGYSVQRTDTKRDVFTGQTAEAKYNSKIASIDLKLQRDVNISDDFLLQPLVSTTYRHFKNPSYSESGAGALNLNVDKFKSSEFIVGVGTLAHYKLTDSQKIVGNVNVGYDLKGDNNTVTSSFMGASGTKFGTDGIDNGRWSYQAGIGYELDINKRNNINISYDYQGEGTKFSNNVISAKYVLKF</sequence>
<evidence type="ECO:0000313" key="4">
    <source>
        <dbReference type="Proteomes" id="UP001164100"/>
    </source>
</evidence>
<dbReference type="SUPFAM" id="SSF103515">
    <property type="entry name" value="Autotransporter"/>
    <property type="match status" value="1"/>
</dbReference>
<dbReference type="SMART" id="SM00869">
    <property type="entry name" value="Autotransporter"/>
    <property type="match status" value="1"/>
</dbReference>
<gene>
    <name evidence="3" type="ORF">NGX11_04195</name>
</gene>
<evidence type="ECO:0000256" key="1">
    <source>
        <dbReference type="SAM" id="SignalP"/>
    </source>
</evidence>
<dbReference type="Proteomes" id="UP001164100">
    <property type="component" value="Chromosome"/>
</dbReference>
<dbReference type="Gene3D" id="2.40.128.130">
    <property type="entry name" value="Autotransporter beta-domain"/>
    <property type="match status" value="1"/>
</dbReference>
<organism evidence="3 4">
    <name type="scientific">Aliarcobacter cryaerophilus</name>
    <dbReference type="NCBI Taxonomy" id="28198"/>
    <lineage>
        <taxon>Bacteria</taxon>
        <taxon>Pseudomonadati</taxon>
        <taxon>Campylobacterota</taxon>
        <taxon>Epsilonproteobacteria</taxon>
        <taxon>Campylobacterales</taxon>
        <taxon>Arcobacteraceae</taxon>
        <taxon>Aliarcobacter</taxon>
    </lineage>
</organism>
<dbReference type="EMBL" id="CP099556">
    <property type="protein sequence ID" value="UYF44144.1"/>
    <property type="molecule type" value="Genomic_DNA"/>
</dbReference>
<dbReference type="InterPro" id="IPR005546">
    <property type="entry name" value="Autotransporte_beta"/>
</dbReference>
<dbReference type="PROSITE" id="PS51208">
    <property type="entry name" value="AUTOTRANSPORTER"/>
    <property type="match status" value="1"/>
</dbReference>
<name>A0AA46NQ11_9BACT</name>
<evidence type="ECO:0000313" key="3">
    <source>
        <dbReference type="EMBL" id="UYF44144.1"/>
    </source>
</evidence>
<reference evidence="3" key="1">
    <citation type="journal article" date="2022" name="Front. Microbiol.">
        <title>Species classification and novel plasmid identifications in Arcobacter cryaerophilus and Arcobacter cryaerophilus-like organisms.</title>
        <authorList>
            <person name="Zhou G."/>
            <person name="Wang M."/>
            <person name="Wang H."/>
            <person name="Chen X."/>
            <person name="Gu Y."/>
            <person name="Shao Z."/>
            <person name="Zhang J."/>
            <person name="Zhang M."/>
        </authorList>
    </citation>
    <scope>NUCLEOTIDE SEQUENCE</scope>
    <source>
        <strain evidence="3">ICDCAC48</strain>
    </source>
</reference>
<feature type="domain" description="Autotransporter" evidence="2">
    <location>
        <begin position="405"/>
        <end position="682"/>
    </location>
</feature>
<proteinExistence type="predicted"/>
<feature type="chain" id="PRO_5041243317" evidence="1">
    <location>
        <begin position="39"/>
        <end position="682"/>
    </location>
</feature>
<protein>
    <submittedName>
        <fullName evidence="3">Autotransporter domain-containing protein</fullName>
    </submittedName>
</protein>
<accession>A0AA46NQ11</accession>
<dbReference type="AlphaFoldDB" id="A0AA46NQ11"/>